<name>A0ABY4TEK1_9ACTN</name>
<feature type="compositionally biased region" description="Low complexity" evidence="1">
    <location>
        <begin position="47"/>
        <end position="56"/>
    </location>
</feature>
<evidence type="ECO:0000313" key="2">
    <source>
        <dbReference type="EMBL" id="URN17152.1"/>
    </source>
</evidence>
<protein>
    <recommendedName>
        <fullName evidence="4">Lipoprotein CseA</fullName>
    </recommendedName>
</protein>
<evidence type="ECO:0000313" key="3">
    <source>
        <dbReference type="Proteomes" id="UP001056383"/>
    </source>
</evidence>
<feature type="non-terminal residue" evidence="2">
    <location>
        <position position="1"/>
    </location>
</feature>
<evidence type="ECO:0008006" key="4">
    <source>
        <dbReference type="Google" id="ProtNLM"/>
    </source>
</evidence>
<feature type="region of interest" description="Disordered" evidence="1">
    <location>
        <begin position="32"/>
        <end position="56"/>
    </location>
</feature>
<dbReference type="RefSeq" id="WP_275563643.1">
    <property type="nucleotide sequence ID" value="NZ_CP095474.1"/>
</dbReference>
<evidence type="ECO:0000256" key="1">
    <source>
        <dbReference type="SAM" id="MobiDB-lite"/>
    </source>
</evidence>
<dbReference type="Proteomes" id="UP001056383">
    <property type="component" value="Chromosome"/>
</dbReference>
<reference evidence="2" key="1">
    <citation type="submission" date="2022-04" db="EMBL/GenBank/DDBJ databases">
        <title>Systematic whole-genome sequencing reveals an unexpected diversity among actinomycetoma pathogens and provides insights into their antibacterial susceptibilities.</title>
        <authorList>
            <person name="Watson A.K."/>
            <person name="Kepplinger B."/>
            <person name="Bakhiet S.M."/>
            <person name="Mhmoud N.A."/>
            <person name="Chapman J."/>
            <person name="Allenby N."/>
            <person name="Mickiewicz K."/>
            <person name="Goodfellow M."/>
            <person name="Fahal A.H."/>
            <person name="Errington J."/>
        </authorList>
    </citation>
    <scope>NUCLEOTIDE SEQUENCE</scope>
    <source>
        <strain evidence="2">SD 504</strain>
    </source>
</reference>
<organism evidence="2 3">
    <name type="scientific">Streptomyces sudanensis</name>
    <dbReference type="NCBI Taxonomy" id="436397"/>
    <lineage>
        <taxon>Bacteria</taxon>
        <taxon>Bacillati</taxon>
        <taxon>Actinomycetota</taxon>
        <taxon>Actinomycetes</taxon>
        <taxon>Kitasatosporales</taxon>
        <taxon>Streptomycetaceae</taxon>
        <taxon>Streptomyces</taxon>
    </lineage>
</organism>
<dbReference type="EMBL" id="CP095474">
    <property type="protein sequence ID" value="URN17152.1"/>
    <property type="molecule type" value="Genomic_DNA"/>
</dbReference>
<sequence>RAAGRTAPGVAAVGLLGLLAAGCSTGGTGLRDEGAAPGVQGVPSGRPAPAASASAAASSPFRRVDAVALLKADPKVGEQVKRDLKPCGSAAYPVDTVYGDLTGTGVADVVVNVLTCGEAVGVGTYVYRMRDRRYENVFSLEEPAVYSEIDRGDLVVTKQVYAEDDPIAYPSGEDVTTYRWSADRFTAHHVVRHEYSRAVEGGGVGDPPPTAPSGN</sequence>
<gene>
    <name evidence="2" type="ORF">MW084_15815</name>
</gene>
<proteinExistence type="predicted"/>
<accession>A0ABY4TEK1</accession>
<keyword evidence="3" id="KW-1185">Reference proteome</keyword>